<organism evidence="1">
    <name type="scientific">Tanacetum cinerariifolium</name>
    <name type="common">Dalmatian daisy</name>
    <name type="synonym">Chrysanthemum cinerariifolium</name>
    <dbReference type="NCBI Taxonomy" id="118510"/>
    <lineage>
        <taxon>Eukaryota</taxon>
        <taxon>Viridiplantae</taxon>
        <taxon>Streptophyta</taxon>
        <taxon>Embryophyta</taxon>
        <taxon>Tracheophyta</taxon>
        <taxon>Spermatophyta</taxon>
        <taxon>Magnoliopsida</taxon>
        <taxon>eudicotyledons</taxon>
        <taxon>Gunneridae</taxon>
        <taxon>Pentapetalae</taxon>
        <taxon>asterids</taxon>
        <taxon>campanulids</taxon>
        <taxon>Asterales</taxon>
        <taxon>Asteraceae</taxon>
        <taxon>Asteroideae</taxon>
        <taxon>Anthemideae</taxon>
        <taxon>Anthemidinae</taxon>
        <taxon>Tanacetum</taxon>
    </lineage>
</organism>
<feature type="non-terminal residue" evidence="1">
    <location>
        <position position="1"/>
    </location>
</feature>
<name>A0A699XKA7_TANCI</name>
<sequence>ISEEDSEEEWARDRILEDVEEDDRVERVLGAGGGVEISVESLDVDRLARETAAE</sequence>
<comment type="caution">
    <text evidence="1">The sequence shown here is derived from an EMBL/GenBank/DDBJ whole genome shotgun (WGS) entry which is preliminary data.</text>
</comment>
<dbReference type="EMBL" id="BKCJ011875301">
    <property type="protein sequence ID" value="GFD60239.1"/>
    <property type="molecule type" value="Genomic_DNA"/>
</dbReference>
<reference evidence="1" key="1">
    <citation type="journal article" date="2019" name="Sci. Rep.">
        <title>Draft genome of Tanacetum cinerariifolium, the natural source of mosquito coil.</title>
        <authorList>
            <person name="Yamashiro T."/>
            <person name="Shiraishi A."/>
            <person name="Satake H."/>
            <person name="Nakayama K."/>
        </authorList>
    </citation>
    <scope>NUCLEOTIDE SEQUENCE</scope>
</reference>
<feature type="non-terminal residue" evidence="1">
    <location>
        <position position="54"/>
    </location>
</feature>
<gene>
    <name evidence="1" type="ORF">Tci_932208</name>
</gene>
<evidence type="ECO:0000313" key="1">
    <source>
        <dbReference type="EMBL" id="GFD60239.1"/>
    </source>
</evidence>
<protein>
    <submittedName>
        <fullName evidence="1">Uncharacterized protein</fullName>
    </submittedName>
</protein>
<proteinExistence type="predicted"/>
<dbReference type="AlphaFoldDB" id="A0A699XKA7"/>
<accession>A0A699XKA7</accession>